<dbReference type="GO" id="GO:0016787">
    <property type="term" value="F:hydrolase activity"/>
    <property type="evidence" value="ECO:0007669"/>
    <property type="project" value="InterPro"/>
</dbReference>
<dbReference type="InterPro" id="IPR007597">
    <property type="entry name" value="CheC"/>
</dbReference>
<dbReference type="eggNOG" id="COG1776">
    <property type="taxonomic scope" value="Bacteria"/>
</dbReference>
<dbReference type="Proteomes" id="UP000001052">
    <property type="component" value="Chromosome"/>
</dbReference>
<dbReference type="GO" id="GO:0006935">
    <property type="term" value="P:chemotaxis"/>
    <property type="evidence" value="ECO:0007669"/>
    <property type="project" value="UniProtKB-KW"/>
</dbReference>
<accession>C8X2S9</accession>
<dbReference type="EMBL" id="CP001734">
    <property type="protein sequence ID" value="ACV68726.1"/>
    <property type="molecule type" value="Genomic_DNA"/>
</dbReference>
<evidence type="ECO:0000313" key="4">
    <source>
        <dbReference type="Proteomes" id="UP000001052"/>
    </source>
</evidence>
<dbReference type="SUPFAM" id="SSF103039">
    <property type="entry name" value="CheC-like"/>
    <property type="match status" value="1"/>
</dbReference>
<dbReference type="HOGENOM" id="CLU_087860_0_1_7"/>
<dbReference type="Pfam" id="PF04509">
    <property type="entry name" value="CheC"/>
    <property type="match status" value="1"/>
</dbReference>
<proteinExistence type="predicted"/>
<name>C8X2S9_DESRD</name>
<dbReference type="RefSeq" id="WP_015751873.1">
    <property type="nucleotide sequence ID" value="NC_013223.1"/>
</dbReference>
<dbReference type="InterPro" id="IPR028976">
    <property type="entry name" value="CheC-like_sf"/>
</dbReference>
<dbReference type="KEGG" id="drt:Dret_1439"/>
<protein>
    <submittedName>
        <fullName evidence="3">CheC, inhibitor of MCP methylation</fullName>
    </submittedName>
</protein>
<reference evidence="4" key="1">
    <citation type="submission" date="2009-09" db="EMBL/GenBank/DDBJ databases">
        <title>The complete chromosome of Desulfohalobium retbaense DSM 5692.</title>
        <authorList>
            <consortium name="US DOE Joint Genome Institute (JGI-PGF)"/>
            <person name="Lucas S."/>
            <person name="Copeland A."/>
            <person name="Lapidus A."/>
            <person name="Glavina del Rio T."/>
            <person name="Dalin E."/>
            <person name="Tice H."/>
            <person name="Bruce D."/>
            <person name="Goodwin L."/>
            <person name="Pitluck S."/>
            <person name="Kyrpides N."/>
            <person name="Mavromatis K."/>
            <person name="Ivanova N."/>
            <person name="Mikhailova N."/>
            <person name="Munk A.C."/>
            <person name="Brettin T."/>
            <person name="Detter J.C."/>
            <person name="Han C."/>
            <person name="Tapia R."/>
            <person name="Larimer F."/>
            <person name="Land M."/>
            <person name="Hauser L."/>
            <person name="Markowitz V."/>
            <person name="Cheng J.-F."/>
            <person name="Hugenholtz P."/>
            <person name="Woyke T."/>
            <person name="Wu D."/>
            <person name="Spring S."/>
            <person name="Klenk H.-P."/>
            <person name="Eisen J.A."/>
        </authorList>
    </citation>
    <scope>NUCLEOTIDE SEQUENCE [LARGE SCALE GENOMIC DNA]</scope>
    <source>
        <strain evidence="4">DSM 5692</strain>
    </source>
</reference>
<dbReference type="OrthoDB" id="9812187at2"/>
<gene>
    <name evidence="3" type="ordered locus">Dret_1439</name>
</gene>
<dbReference type="CDD" id="cd17910">
    <property type="entry name" value="CheC_ClassII"/>
    <property type="match status" value="1"/>
</dbReference>
<evidence type="ECO:0000256" key="1">
    <source>
        <dbReference type="ARBA" id="ARBA00022500"/>
    </source>
</evidence>
<evidence type="ECO:0000313" key="3">
    <source>
        <dbReference type="EMBL" id="ACV68726.1"/>
    </source>
</evidence>
<keyword evidence="1" id="KW-0145">Chemotaxis</keyword>
<evidence type="ECO:0000259" key="2">
    <source>
        <dbReference type="Pfam" id="PF04509"/>
    </source>
</evidence>
<reference evidence="3 4" key="2">
    <citation type="journal article" date="2010" name="Stand. Genomic Sci.">
        <title>Complete genome sequence of Desulfohalobium retbaense type strain (HR(100)).</title>
        <authorList>
            <person name="Spring S."/>
            <person name="Nolan M."/>
            <person name="Lapidus A."/>
            <person name="Glavina Del Rio T."/>
            <person name="Copeland A."/>
            <person name="Tice H."/>
            <person name="Cheng J.F."/>
            <person name="Lucas S."/>
            <person name="Land M."/>
            <person name="Chen F."/>
            <person name="Bruce D."/>
            <person name="Goodwin L."/>
            <person name="Pitluck S."/>
            <person name="Ivanova N."/>
            <person name="Mavromatis K."/>
            <person name="Mikhailova N."/>
            <person name="Pati A."/>
            <person name="Chen A."/>
            <person name="Palaniappan K."/>
            <person name="Hauser L."/>
            <person name="Chang Y.J."/>
            <person name="Jeffries C.D."/>
            <person name="Munk C."/>
            <person name="Kiss H."/>
            <person name="Chain P."/>
            <person name="Han C."/>
            <person name="Brettin T."/>
            <person name="Detter J.C."/>
            <person name="Schuler E."/>
            <person name="Goker M."/>
            <person name="Rohde M."/>
            <person name="Bristow J."/>
            <person name="Eisen J.A."/>
            <person name="Markowitz V."/>
            <person name="Hugenholtz P."/>
            <person name="Kyrpides N.C."/>
            <person name="Klenk H.P."/>
        </authorList>
    </citation>
    <scope>NUCLEOTIDE SEQUENCE [LARGE SCALE GENOMIC DNA]</scope>
    <source>
        <strain evidence="3 4">DSM 5692</strain>
    </source>
</reference>
<dbReference type="AlphaFoldDB" id="C8X2S9"/>
<organism evidence="3 4">
    <name type="scientific">Desulfohalobium retbaense (strain ATCC 49708 / DSM 5692 / JCM 16813 / HR100)</name>
    <dbReference type="NCBI Taxonomy" id="485915"/>
    <lineage>
        <taxon>Bacteria</taxon>
        <taxon>Pseudomonadati</taxon>
        <taxon>Thermodesulfobacteriota</taxon>
        <taxon>Desulfovibrionia</taxon>
        <taxon>Desulfovibrionales</taxon>
        <taxon>Desulfohalobiaceae</taxon>
        <taxon>Desulfohalobium</taxon>
    </lineage>
</organism>
<dbReference type="Gene3D" id="3.40.1550.10">
    <property type="entry name" value="CheC-like"/>
    <property type="match status" value="1"/>
</dbReference>
<keyword evidence="4" id="KW-1185">Reference proteome</keyword>
<sequence length="207" mass="23509">MHLEEERREAIGELVNIGFGRAVASIADVLHTRLEMNVPEVLSIQPRDVVDFLIQSLGQDGEVSLVQEAFYGDFLGEAVLAFPRQSSRELAVMLSEDWGFQPDMESDNFEKEALLEIGNLVIGASLGQFAELLQTRVSFKPPQVFTEPLESGHFQREVTEHDGSVLMVQTHFQVAGREIYGYLFFLLSTRCHEWLFQEIDSFLDRLD</sequence>
<feature type="domain" description="CheC-like protein" evidence="2">
    <location>
        <begin position="10"/>
        <end position="42"/>
    </location>
</feature>
<dbReference type="STRING" id="485915.Dret_1439"/>